<accession>A0A2A7S811</accession>
<protein>
    <recommendedName>
        <fullName evidence="5">DUF2189 domain-containing protein</fullName>
    </recommendedName>
</protein>
<reference evidence="4" key="1">
    <citation type="submission" date="2017-09" db="EMBL/GenBank/DDBJ databases">
        <title>FDA dAtabase for Regulatory Grade micrObial Sequences (FDA-ARGOS): Supporting development and validation of Infectious Disease Dx tests.</title>
        <authorList>
            <person name="Minogue T."/>
            <person name="Wolcott M."/>
            <person name="Wasieloski L."/>
            <person name="Aguilar W."/>
            <person name="Moore D."/>
            <person name="Tallon L."/>
            <person name="Sadzewicz L."/>
            <person name="Ott S."/>
            <person name="Zhao X."/>
            <person name="Nagaraj S."/>
            <person name="Vavikolanu K."/>
            <person name="Aluvathingal J."/>
            <person name="Nadendla S."/>
            <person name="Sichtig H."/>
        </authorList>
    </citation>
    <scope>NUCLEOTIDE SEQUENCE [LARGE SCALE GENOMIC DNA]</scope>
    <source>
        <strain evidence="4">FDAARGOS_390</strain>
    </source>
</reference>
<feature type="transmembrane region" description="Helical" evidence="2">
    <location>
        <begin position="114"/>
        <end position="132"/>
    </location>
</feature>
<evidence type="ECO:0000313" key="3">
    <source>
        <dbReference type="EMBL" id="PEH39390.1"/>
    </source>
</evidence>
<dbReference type="InterPro" id="IPR047798">
    <property type="entry name" value="BPSS1780-like"/>
</dbReference>
<proteinExistence type="predicted"/>
<feature type="region of interest" description="Disordered" evidence="1">
    <location>
        <begin position="1"/>
        <end position="25"/>
    </location>
</feature>
<dbReference type="RefSeq" id="WP_096749616.1">
    <property type="nucleotide sequence ID" value="NZ_CADEPO010000004.1"/>
</dbReference>
<evidence type="ECO:0008006" key="5">
    <source>
        <dbReference type="Google" id="ProtNLM"/>
    </source>
</evidence>
<feature type="transmembrane region" description="Helical" evidence="2">
    <location>
        <begin position="196"/>
        <end position="216"/>
    </location>
</feature>
<gene>
    <name evidence="3" type="ORF">CRM94_34510</name>
</gene>
<dbReference type="NCBIfam" id="NF041043">
    <property type="entry name" value="BPSS1780_fam"/>
    <property type="match status" value="1"/>
</dbReference>
<name>A0A2A7S811_BURGA</name>
<evidence type="ECO:0000256" key="1">
    <source>
        <dbReference type="SAM" id="MobiDB-lite"/>
    </source>
</evidence>
<evidence type="ECO:0000313" key="4">
    <source>
        <dbReference type="Proteomes" id="UP000220629"/>
    </source>
</evidence>
<feature type="transmembrane region" description="Helical" evidence="2">
    <location>
        <begin position="152"/>
        <end position="176"/>
    </location>
</feature>
<comment type="caution">
    <text evidence="3">The sequence shown here is derived from an EMBL/GenBank/DDBJ whole genome shotgun (WGS) entry which is preliminary data.</text>
</comment>
<evidence type="ECO:0000256" key="2">
    <source>
        <dbReference type="SAM" id="Phobius"/>
    </source>
</evidence>
<dbReference type="Proteomes" id="UP000220629">
    <property type="component" value="Unassembled WGS sequence"/>
</dbReference>
<keyword evidence="2" id="KW-0812">Transmembrane</keyword>
<feature type="transmembrane region" description="Helical" evidence="2">
    <location>
        <begin position="222"/>
        <end position="241"/>
    </location>
</feature>
<dbReference type="EMBL" id="PDDY01000004">
    <property type="protein sequence ID" value="PEH39390.1"/>
    <property type="molecule type" value="Genomic_DNA"/>
</dbReference>
<keyword evidence="2" id="KW-0472">Membrane</keyword>
<feature type="transmembrane region" description="Helical" evidence="2">
    <location>
        <begin position="48"/>
        <end position="64"/>
    </location>
</feature>
<keyword evidence="2" id="KW-1133">Transmembrane helix</keyword>
<sequence length="256" mass="27004">MNRHIASSAAAVARPYDPRRRGTPRGVSIRQLPGWLAHGLAIARQRPVWWLFALLACADAATLFELAPRLALLAPMAAPLAAAVLVLMQERATHARAWSFGEAWLAVAEHRSTLFTIGCATAAIAGAGYAAAHGLRQSHLMPADPLEAEALALLVALPCYALALALFWFAPALVVLRRASAGEAMLASARAVLRNLPIALVYAFALGADALAAAWLPVALRALVVTPLLAALVVLGMYASYRALLGDRWSASPARG</sequence>
<feature type="transmembrane region" description="Helical" evidence="2">
    <location>
        <begin position="70"/>
        <end position="88"/>
    </location>
</feature>
<organism evidence="3 4">
    <name type="scientific">Burkholderia gladioli</name>
    <name type="common">Pseudomonas marginata</name>
    <name type="synonym">Phytomonas marginata</name>
    <dbReference type="NCBI Taxonomy" id="28095"/>
    <lineage>
        <taxon>Bacteria</taxon>
        <taxon>Pseudomonadati</taxon>
        <taxon>Pseudomonadota</taxon>
        <taxon>Betaproteobacteria</taxon>
        <taxon>Burkholderiales</taxon>
        <taxon>Burkholderiaceae</taxon>
        <taxon>Burkholderia</taxon>
    </lineage>
</organism>
<dbReference type="AlphaFoldDB" id="A0A2A7S811"/>